<comment type="similarity">
    <text evidence="10">Belongs to the peptidase M48 family.</text>
</comment>
<dbReference type="GO" id="GO:0046872">
    <property type="term" value="F:metal ion binding"/>
    <property type="evidence" value="ECO:0007669"/>
    <property type="project" value="UniProtKB-KW"/>
</dbReference>
<feature type="transmembrane region" description="Helical" evidence="11">
    <location>
        <begin position="20"/>
        <end position="43"/>
    </location>
</feature>
<evidence type="ECO:0000256" key="7">
    <source>
        <dbReference type="ARBA" id="ARBA00022989"/>
    </source>
</evidence>
<evidence type="ECO:0000313" key="14">
    <source>
        <dbReference type="Proteomes" id="UP000519439"/>
    </source>
</evidence>
<evidence type="ECO:0000313" key="13">
    <source>
        <dbReference type="EMBL" id="MBB4039677.1"/>
    </source>
</evidence>
<keyword evidence="9 11" id="KW-0472">Membrane</keyword>
<comment type="cofactor">
    <cofactor evidence="10">
        <name>Zn(2+)</name>
        <dbReference type="ChEBI" id="CHEBI:29105"/>
    </cofactor>
    <text evidence="10">Binds 1 zinc ion per subunit.</text>
</comment>
<evidence type="ECO:0000256" key="8">
    <source>
        <dbReference type="ARBA" id="ARBA00023049"/>
    </source>
</evidence>
<dbReference type="Gene3D" id="3.30.2010.10">
    <property type="entry name" value="Metalloproteases ('zincins'), catalytic domain"/>
    <property type="match status" value="1"/>
</dbReference>
<evidence type="ECO:0000256" key="3">
    <source>
        <dbReference type="ARBA" id="ARBA00022692"/>
    </source>
</evidence>
<name>A0A7W6N7H7_9HYPH</name>
<dbReference type="EMBL" id="JACIDC010000003">
    <property type="protein sequence ID" value="MBB4039677.1"/>
    <property type="molecule type" value="Genomic_DNA"/>
</dbReference>
<keyword evidence="1" id="KW-1003">Cell membrane</keyword>
<dbReference type="CDD" id="cd07340">
    <property type="entry name" value="M48B_Htpx_like"/>
    <property type="match status" value="1"/>
</dbReference>
<dbReference type="InterPro" id="IPR001915">
    <property type="entry name" value="Peptidase_M48"/>
</dbReference>
<evidence type="ECO:0000256" key="2">
    <source>
        <dbReference type="ARBA" id="ARBA00022670"/>
    </source>
</evidence>
<dbReference type="PANTHER" id="PTHR43221:SF2">
    <property type="entry name" value="PROTEASE HTPX HOMOLOG"/>
    <property type="match status" value="1"/>
</dbReference>
<protein>
    <submittedName>
        <fullName evidence="13">Heat shock protein HtpX</fullName>
        <ecNumber evidence="13">3.4.24.-</ecNumber>
    </submittedName>
</protein>
<evidence type="ECO:0000259" key="12">
    <source>
        <dbReference type="Pfam" id="PF01435"/>
    </source>
</evidence>
<dbReference type="GO" id="GO:0006508">
    <property type="term" value="P:proteolysis"/>
    <property type="evidence" value="ECO:0007669"/>
    <property type="project" value="UniProtKB-KW"/>
</dbReference>
<keyword evidence="5 10" id="KW-0378">Hydrolase</keyword>
<keyword evidence="2 10" id="KW-0645">Protease</keyword>
<keyword evidence="7 11" id="KW-1133">Transmembrane helix</keyword>
<evidence type="ECO:0000256" key="1">
    <source>
        <dbReference type="ARBA" id="ARBA00022475"/>
    </source>
</evidence>
<dbReference type="PANTHER" id="PTHR43221">
    <property type="entry name" value="PROTEASE HTPX"/>
    <property type="match status" value="1"/>
</dbReference>
<keyword evidence="14" id="KW-1185">Reference proteome</keyword>
<dbReference type="InterPro" id="IPR050083">
    <property type="entry name" value="HtpX_protease"/>
</dbReference>
<keyword evidence="4" id="KW-0479">Metal-binding</keyword>
<feature type="transmembrane region" description="Helical" evidence="11">
    <location>
        <begin position="238"/>
        <end position="258"/>
    </location>
</feature>
<evidence type="ECO:0000256" key="11">
    <source>
        <dbReference type="SAM" id="Phobius"/>
    </source>
</evidence>
<evidence type="ECO:0000256" key="5">
    <source>
        <dbReference type="ARBA" id="ARBA00022801"/>
    </source>
</evidence>
<feature type="transmembrane region" description="Helical" evidence="11">
    <location>
        <begin position="63"/>
        <end position="83"/>
    </location>
</feature>
<evidence type="ECO:0000256" key="10">
    <source>
        <dbReference type="RuleBase" id="RU003983"/>
    </source>
</evidence>
<dbReference type="AlphaFoldDB" id="A0A7W6N7H7"/>
<dbReference type="EC" id="3.4.24.-" evidence="13"/>
<sequence length="351" mass="38835">MLSAFGLYTHIQANRRRSALLIAGLFLLFYLMTFGLALLWQVAPWLEGGTDSFEPLLRAAMRDSLWIAPAATALAGLWVWCGLRFNTFLLNLTTGSSSLERAQAPRLYDLLENLCISRGMTPPRLRILETEAPNAFASGTRAEQYTITVTRGLIDLLDDREMEAVLAHELTHIRNEDVRTMVIAVLVVGIFSFIGEFAYRWLRDSSGYWGFWDLSTRRKSRFDTGGTDKETKEKGGRLAILLIAALCIAVAWQLSLLVRFALSRRREYLADAGAVELTKNPDAMIGALTKIQGKGELANVPSGVMELCLDNPRSGWADLFATHPSIEKRIDALVRYAGGHTALAPKAGEAA</sequence>
<keyword evidence="6 10" id="KW-0862">Zinc</keyword>
<keyword evidence="3 11" id="KW-0812">Transmembrane</keyword>
<dbReference type="Proteomes" id="UP000519439">
    <property type="component" value="Unassembled WGS sequence"/>
</dbReference>
<dbReference type="GO" id="GO:0004222">
    <property type="term" value="F:metalloendopeptidase activity"/>
    <property type="evidence" value="ECO:0007669"/>
    <property type="project" value="InterPro"/>
</dbReference>
<organism evidence="13 14">
    <name type="scientific">Microvirga flocculans</name>
    <dbReference type="NCBI Taxonomy" id="217168"/>
    <lineage>
        <taxon>Bacteria</taxon>
        <taxon>Pseudomonadati</taxon>
        <taxon>Pseudomonadota</taxon>
        <taxon>Alphaproteobacteria</taxon>
        <taxon>Hyphomicrobiales</taxon>
        <taxon>Methylobacteriaceae</taxon>
        <taxon>Microvirga</taxon>
    </lineage>
</organism>
<keyword evidence="8 10" id="KW-0482">Metalloprotease</keyword>
<proteinExistence type="inferred from homology"/>
<feature type="domain" description="Peptidase M48" evidence="12">
    <location>
        <begin position="104"/>
        <end position="335"/>
    </location>
</feature>
<accession>A0A7W6N7H7</accession>
<dbReference type="Pfam" id="PF01435">
    <property type="entry name" value="Peptidase_M48"/>
    <property type="match status" value="1"/>
</dbReference>
<gene>
    <name evidence="13" type="ORF">GGR34_001319</name>
</gene>
<dbReference type="RefSeq" id="WP_051435464.1">
    <property type="nucleotide sequence ID" value="NZ_JACIDC010000003.1"/>
</dbReference>
<evidence type="ECO:0000256" key="6">
    <source>
        <dbReference type="ARBA" id="ARBA00022833"/>
    </source>
</evidence>
<evidence type="ECO:0000256" key="9">
    <source>
        <dbReference type="ARBA" id="ARBA00023136"/>
    </source>
</evidence>
<feature type="transmembrane region" description="Helical" evidence="11">
    <location>
        <begin position="181"/>
        <end position="202"/>
    </location>
</feature>
<comment type="caution">
    <text evidence="13">The sequence shown here is derived from an EMBL/GenBank/DDBJ whole genome shotgun (WGS) entry which is preliminary data.</text>
</comment>
<keyword evidence="13" id="KW-0346">Stress response</keyword>
<evidence type="ECO:0000256" key="4">
    <source>
        <dbReference type="ARBA" id="ARBA00022723"/>
    </source>
</evidence>
<reference evidence="13 14" key="1">
    <citation type="submission" date="2020-08" db="EMBL/GenBank/DDBJ databases">
        <title>Genomic Encyclopedia of Type Strains, Phase IV (KMG-IV): sequencing the most valuable type-strain genomes for metagenomic binning, comparative biology and taxonomic classification.</title>
        <authorList>
            <person name="Goeker M."/>
        </authorList>
    </citation>
    <scope>NUCLEOTIDE SEQUENCE [LARGE SCALE GENOMIC DNA]</scope>
    <source>
        <strain evidence="13 14">DSM 15743</strain>
    </source>
</reference>